<dbReference type="EMBL" id="WWVW01000042">
    <property type="protein sequence ID" value="MZL78838.1"/>
    <property type="molecule type" value="Genomic_DNA"/>
</dbReference>
<keyword evidence="1" id="KW-0645">Protease</keyword>
<evidence type="ECO:0000256" key="2">
    <source>
        <dbReference type="ARBA" id="ARBA00022825"/>
    </source>
</evidence>
<evidence type="ECO:0000313" key="4">
    <source>
        <dbReference type="EMBL" id="MZL78838.1"/>
    </source>
</evidence>
<dbReference type="PANTHER" id="PTHR10046">
    <property type="entry name" value="ATP DEPENDENT LON PROTEASE FAMILY MEMBER"/>
    <property type="match status" value="1"/>
</dbReference>
<keyword evidence="2" id="KW-0378">Hydrolase</keyword>
<keyword evidence="5" id="KW-1185">Reference proteome</keyword>
<dbReference type="InterPro" id="IPR020568">
    <property type="entry name" value="Ribosomal_Su5_D2-typ_SF"/>
</dbReference>
<dbReference type="Gene3D" id="3.40.50.300">
    <property type="entry name" value="P-loop containing nucleotide triphosphate hydrolases"/>
    <property type="match status" value="1"/>
</dbReference>
<dbReference type="InterPro" id="IPR027065">
    <property type="entry name" value="Lon_Prtase"/>
</dbReference>
<dbReference type="InterPro" id="IPR003593">
    <property type="entry name" value="AAA+_ATPase"/>
</dbReference>
<evidence type="ECO:0000259" key="3">
    <source>
        <dbReference type="SMART" id="SM00382"/>
    </source>
</evidence>
<dbReference type="Gene3D" id="3.30.230.10">
    <property type="match status" value="1"/>
</dbReference>
<dbReference type="InterPro" id="IPR003959">
    <property type="entry name" value="ATPase_AAA_core"/>
</dbReference>
<dbReference type="InterPro" id="IPR008269">
    <property type="entry name" value="Lon_proteolytic"/>
</dbReference>
<dbReference type="Pfam" id="PF05362">
    <property type="entry name" value="Lon_C"/>
    <property type="match status" value="1"/>
</dbReference>
<gene>
    <name evidence="4" type="ORF">GT718_16115</name>
</gene>
<dbReference type="PRINTS" id="PR00830">
    <property type="entry name" value="ENDOLAPTASE"/>
</dbReference>
<proteinExistence type="predicted"/>
<dbReference type="Proteomes" id="UP000452293">
    <property type="component" value="Unassembled WGS sequence"/>
</dbReference>
<evidence type="ECO:0000313" key="5">
    <source>
        <dbReference type="Proteomes" id="UP000452293"/>
    </source>
</evidence>
<dbReference type="SUPFAM" id="SSF52540">
    <property type="entry name" value="P-loop containing nucleoside triphosphate hydrolases"/>
    <property type="match status" value="1"/>
</dbReference>
<dbReference type="Gene3D" id="1.10.8.60">
    <property type="match status" value="1"/>
</dbReference>
<dbReference type="InterPro" id="IPR027417">
    <property type="entry name" value="P-loop_NTPase"/>
</dbReference>
<dbReference type="RefSeq" id="WP_129976111.1">
    <property type="nucleotide sequence ID" value="NZ_WWVV01000031.1"/>
</dbReference>
<feature type="domain" description="AAA+ ATPase" evidence="3">
    <location>
        <begin position="144"/>
        <end position="285"/>
    </location>
</feature>
<dbReference type="SMART" id="SM00382">
    <property type="entry name" value="AAA"/>
    <property type="match status" value="1"/>
</dbReference>
<keyword evidence="2" id="KW-0720">Serine protease</keyword>
<reference evidence="4 5" key="1">
    <citation type="journal article" date="2019" name="Nat. Med.">
        <title>A library of human gut bacterial isolates paired with longitudinal multiomics data enables mechanistic microbiome research.</title>
        <authorList>
            <person name="Poyet M."/>
            <person name="Groussin M."/>
            <person name="Gibbons S.M."/>
            <person name="Avila-Pacheco J."/>
            <person name="Jiang X."/>
            <person name="Kearney S.M."/>
            <person name="Perrotta A.R."/>
            <person name="Berdy B."/>
            <person name="Zhao S."/>
            <person name="Lieberman T.D."/>
            <person name="Swanson P.K."/>
            <person name="Smith M."/>
            <person name="Roesemann S."/>
            <person name="Alexander J.E."/>
            <person name="Rich S.A."/>
            <person name="Livny J."/>
            <person name="Vlamakis H."/>
            <person name="Clish C."/>
            <person name="Bullock K."/>
            <person name="Deik A."/>
            <person name="Scott J."/>
            <person name="Pierce K.A."/>
            <person name="Xavier R.J."/>
            <person name="Alm E.J."/>
        </authorList>
    </citation>
    <scope>NUCLEOTIDE SEQUENCE [LARGE SCALE GENOMIC DNA]</scope>
    <source>
        <strain evidence="4 5">BIOML-A1</strain>
    </source>
</reference>
<organism evidence="4 5">
    <name type="scientific">Blautia massiliensis</name>
    <name type="common">ex Durand et al. 2017</name>
    <dbReference type="NCBI Taxonomy" id="1737424"/>
    <lineage>
        <taxon>Bacteria</taxon>
        <taxon>Bacillati</taxon>
        <taxon>Bacillota</taxon>
        <taxon>Clostridia</taxon>
        <taxon>Lachnospirales</taxon>
        <taxon>Lachnospiraceae</taxon>
        <taxon>Blautia</taxon>
    </lineage>
</organism>
<sequence length="557" mass="62535">MNVESLVIKMVAEGKKEFPQLTVKELNECFQFAESGKYMLDNYVTDLGDLENKYYWNYDMYPDSVKERANELLEDIRYGDDWNMKTYAVLSLRYLVNPTKGSYDHYKMGQIENSFKQTRFGQDGLACQIDDALLAERLSGDNKRMTVLGLWGPPGTGKTTAAEAIAKALNRGYVKLNFGGASNASIVKGQNKSVPNAGPSLLMRELSRKSGTYSYVVNFDEFDKGTAESYEAFHEFLDPVSESYYDEYLECNIPKNNFIIILTFNDISRIPTSILDRMRLITVPGYSLTTKKKIVKNMVLKSYAERLKVNNVSITDTALDLLMREYSVASGIRDVEKDIEKLLVRLIKKYNKYSDFCITEDIIREVLGSKRTLGLSDMGNKAAVPGQAMALGVSGYIGSCIAVQVTEDPYQKAEVEVSGLLKDACMESLSDAMSYARRTLKKELPKLHISFRAPSIPKDGSSAGVAMYMAVMSCVLNKKLEGCAFTGSIDAFGNVGIVSVEEKLCAAEREGIARVYIPWDNYEYLKENKILDQYNVDIIPVKHVDELNSEFFELEVS</sequence>
<comment type="caution">
    <text evidence="4">The sequence shown here is derived from an EMBL/GenBank/DDBJ whole genome shotgun (WGS) entry which is preliminary data.</text>
</comment>
<protein>
    <submittedName>
        <fullName evidence="4">AAA family ATPase</fullName>
    </submittedName>
</protein>
<name>A0ABW9X7N7_9FIRM</name>
<dbReference type="SUPFAM" id="SSF54211">
    <property type="entry name" value="Ribosomal protein S5 domain 2-like"/>
    <property type="match status" value="1"/>
</dbReference>
<dbReference type="InterPro" id="IPR014721">
    <property type="entry name" value="Ribsml_uS5_D2-typ_fold_subgr"/>
</dbReference>
<accession>A0ABW9X7N7</accession>
<evidence type="ECO:0000256" key="1">
    <source>
        <dbReference type="ARBA" id="ARBA00022670"/>
    </source>
</evidence>
<dbReference type="Pfam" id="PF00004">
    <property type="entry name" value="AAA"/>
    <property type="match status" value="1"/>
</dbReference>